<dbReference type="GO" id="GO:0003676">
    <property type="term" value="F:nucleic acid binding"/>
    <property type="evidence" value="ECO:0007669"/>
    <property type="project" value="InterPro"/>
</dbReference>
<dbReference type="Pfam" id="PF00536">
    <property type="entry name" value="SAM_1"/>
    <property type="match status" value="1"/>
</dbReference>
<evidence type="ECO:0000313" key="8">
    <source>
        <dbReference type="Xenbase" id="XB-GENE-17345442"/>
    </source>
</evidence>
<dbReference type="SMART" id="SM00343">
    <property type="entry name" value="ZnF_C2HC"/>
    <property type="match status" value="1"/>
</dbReference>
<evidence type="ECO:0000313" key="4">
    <source>
        <dbReference type="Proteomes" id="UP000186698"/>
    </source>
</evidence>
<dbReference type="InterPro" id="IPR036875">
    <property type="entry name" value="Znf_CCHC_sf"/>
</dbReference>
<dbReference type="PANTHER" id="PTHR16195">
    <property type="entry name" value="ZINC FINGER CCHC DOMAIN CONTAINING PROTEIN"/>
    <property type="match status" value="1"/>
</dbReference>
<dbReference type="AlphaFoldDB" id="A0A8J0U6J6"/>
<dbReference type="InterPro" id="IPR058599">
    <property type="entry name" value="PHAT_Smg/ZCCHC2-like"/>
</dbReference>
<feature type="domain" description="CCHC-type" evidence="3">
    <location>
        <begin position="1023"/>
        <end position="1038"/>
    </location>
</feature>
<organism evidence="6">
    <name type="scientific">Xenopus laevis</name>
    <name type="common">African clawed frog</name>
    <dbReference type="NCBI Taxonomy" id="8355"/>
    <lineage>
        <taxon>Eukaryota</taxon>
        <taxon>Metazoa</taxon>
        <taxon>Chordata</taxon>
        <taxon>Craniata</taxon>
        <taxon>Vertebrata</taxon>
        <taxon>Euteleostomi</taxon>
        <taxon>Amphibia</taxon>
        <taxon>Batrachia</taxon>
        <taxon>Anura</taxon>
        <taxon>Pipoidea</taxon>
        <taxon>Pipidae</taxon>
        <taxon>Xenopodinae</taxon>
        <taxon>Xenopus</taxon>
        <taxon>Xenopus</taxon>
    </lineage>
</organism>
<dbReference type="GeneID" id="108704073"/>
<dbReference type="InterPro" id="IPR013761">
    <property type="entry name" value="SAM/pointed_sf"/>
</dbReference>
<keyword evidence="1" id="KW-0862">Zinc</keyword>
<dbReference type="GO" id="GO:0035091">
    <property type="term" value="F:phosphatidylinositol binding"/>
    <property type="evidence" value="ECO:0007669"/>
    <property type="project" value="InterPro"/>
</dbReference>
<dbReference type="InterPro" id="IPR001660">
    <property type="entry name" value="SAM"/>
</dbReference>
<dbReference type="Gene3D" id="1.10.150.50">
    <property type="entry name" value="Transcription Factor, Ets-1"/>
    <property type="match status" value="1"/>
</dbReference>
<feature type="compositionally biased region" description="Polar residues" evidence="2">
    <location>
        <begin position="395"/>
        <end position="406"/>
    </location>
</feature>
<dbReference type="Gene3D" id="4.10.60.10">
    <property type="entry name" value="Zinc finger, CCHC-type"/>
    <property type="match status" value="1"/>
</dbReference>
<dbReference type="PROSITE" id="PS50158">
    <property type="entry name" value="ZF_CCHC"/>
    <property type="match status" value="1"/>
</dbReference>
<dbReference type="GO" id="GO:0008270">
    <property type="term" value="F:zinc ion binding"/>
    <property type="evidence" value="ECO:0007669"/>
    <property type="project" value="UniProtKB-KW"/>
</dbReference>
<evidence type="ECO:0000259" key="3">
    <source>
        <dbReference type="PROSITE" id="PS50158"/>
    </source>
</evidence>
<dbReference type="InterPro" id="IPR042344">
    <property type="entry name" value="ZCCHC14"/>
</dbReference>
<dbReference type="Proteomes" id="UP000186698">
    <property type="component" value="Chromosome 4S"/>
</dbReference>
<sequence length="1064" mass="115259">MVEKQRCPLQRDGVYRWFSELTSSQRIEFLCGLLDLCIPLELRFLGSCLEDLARKDYHALRDSDIRANNPADLGSLTNLTDEVVRSKLLVSLALLASDNREAAGVLCRTLTHIDSIIDNYGLQLNDGRTGDAFLLLFTMASNHPAFSFHQKQVLRKELAHILARQSATSIGHTTTPNVLTATATTTTVTSSKVSSGCSKSTLRTDAPLTSIGNSLANALNTSAHSIEESLSKRPSGKHSKVNVEKIEVKAFPHKKKEKNTDYCFEVFWSDSSVTLVTKSSTDVLDLISKLSHLFPEENLEKCIPYRVGVDSYSLERNHMDLELDLRYLLSLPQQVLKSDLVRKFFGPVSSHQNLYPSNPSHIKTCTPVATPIRPICGVASIQSSQSSISSHHSGATVTLSPCSHTGSSSSSSLAYRPPMETSPSVMVASTVPSPQTQEQQEILEWLRKLRLHKYYTVFSQLSMKKFLSLTEEDLNKFESLTMGAKKKLKTQLELEKEKSEKRCLNPSQCTSYSSSGIARVPPTSHVGPVTNVHCNHSTELSVDVEVPTHQMPQEGSSSSEYSSSPSSPMGLQTRDECSDSAEEMDRRLGRHLDCAEKEKSVLLVNHFTSSSVRPTAQVLPVQNDAGSNISNHHPSQIQIFTGMTSHISPVHLINTRGSADLKLFPSSAHSLFSSEERNKASYGPRSSIKLANMILDVKPSSTPLQTGPVISIMTDSSSIHNSVNFGVRAKVGSSVLGERVVKPTQQPALMVETSTPATIASTPVFHVARPPVKLLVSTSDSSLVGQTTCSSVPPAIINRRNVLYTANTKVAFSAMSGIPVAQMSGNFCSNSTATTSNNSPASLSNITSPATSSSPALSSASENSCYSSSGNTPTVNIQIGNQTPSHHHVHHQQQQSQQQAGCTVCSSCGCSGNCGTGSMTVNYGSYFQHPFPGSSMFPFPLLPFSPMCNNGYVNTQQYNTTFPVVHTPYNSSLNPDSVLSGQPSFSMPPVQNFMPGTAGLYQPQGMMASANGTVHKKNGNLSCYNCGASGHRAQDCKQPSMDFNQQGTFRLKYAPPADGLDSAD</sequence>
<feature type="region of interest" description="Disordered" evidence="2">
    <location>
        <begin position="392"/>
        <end position="419"/>
    </location>
</feature>
<evidence type="ECO:0000256" key="2">
    <source>
        <dbReference type="SAM" id="MobiDB-lite"/>
    </source>
</evidence>
<protein>
    <submittedName>
        <fullName evidence="5 6">Zinc finger CCHC domain-containing protein 14 isoform X1</fullName>
    </submittedName>
</protein>
<dbReference type="CTD" id="108704073"/>
<name>A0A8J0U6J6_XENLA</name>
<dbReference type="OrthoDB" id="6361509at2759"/>
<dbReference type="SUPFAM" id="SSF47769">
    <property type="entry name" value="SAM/Pointed domain"/>
    <property type="match status" value="1"/>
</dbReference>
<evidence type="ECO:0000313" key="6">
    <source>
        <dbReference type="RefSeq" id="XP_018095943.1"/>
    </source>
</evidence>
<feature type="compositionally biased region" description="Low complexity" evidence="2">
    <location>
        <begin position="556"/>
        <end position="568"/>
    </location>
</feature>
<dbReference type="SUPFAM" id="SSF64268">
    <property type="entry name" value="PX domain"/>
    <property type="match status" value="1"/>
</dbReference>
<feature type="compositionally biased region" description="Basic and acidic residues" evidence="2">
    <location>
        <begin position="573"/>
        <end position="582"/>
    </location>
</feature>
<feature type="region of interest" description="Disordered" evidence="2">
    <location>
        <begin position="549"/>
        <end position="582"/>
    </location>
</feature>
<evidence type="ECO:0000313" key="7">
    <source>
        <dbReference type="RefSeq" id="XP_018095945.1"/>
    </source>
</evidence>
<dbReference type="Gene3D" id="3.30.1520.10">
    <property type="entry name" value="Phox-like domain"/>
    <property type="match status" value="1"/>
</dbReference>
<reference evidence="5 6" key="1">
    <citation type="submission" date="2022-04" db="UniProtKB">
        <authorList>
            <consortium name="RefSeq"/>
        </authorList>
    </citation>
    <scope>IDENTIFICATION</scope>
    <source>
        <strain evidence="5 6">J_2021</strain>
        <tissue evidence="5 6">Erythrocytes</tissue>
    </source>
</reference>
<dbReference type="PANTHER" id="PTHR16195:SF16">
    <property type="entry name" value="ZINC FINGER CCHC DOMAIN-CONTAINING PROTEIN 14"/>
    <property type="match status" value="1"/>
</dbReference>
<dbReference type="SUPFAM" id="SSF57756">
    <property type="entry name" value="Retrovirus zinc finger-like domains"/>
    <property type="match status" value="1"/>
</dbReference>
<dbReference type="InterPro" id="IPR057327">
    <property type="entry name" value="Vts1_dom"/>
</dbReference>
<dbReference type="RefSeq" id="XP_018095943.1">
    <property type="nucleotide sequence ID" value="XM_018240454.2"/>
</dbReference>
<dbReference type="Pfam" id="PF25479">
    <property type="entry name" value="Vts1"/>
    <property type="match status" value="1"/>
</dbReference>
<dbReference type="InterPro" id="IPR001878">
    <property type="entry name" value="Znf_CCHC"/>
</dbReference>
<proteinExistence type="predicted"/>
<keyword evidence="4" id="KW-1185">Reference proteome</keyword>
<evidence type="ECO:0000313" key="5">
    <source>
        <dbReference type="RefSeq" id="XP_018095942.1"/>
    </source>
</evidence>
<dbReference type="RefSeq" id="XP_018095945.1">
    <property type="nucleotide sequence ID" value="XM_018240456.2"/>
</dbReference>
<dbReference type="InterPro" id="IPR036871">
    <property type="entry name" value="PX_dom_sf"/>
</dbReference>
<evidence type="ECO:0000256" key="1">
    <source>
        <dbReference type="PROSITE-ProRule" id="PRU00047"/>
    </source>
</evidence>
<keyword evidence="1" id="KW-0863">Zinc-finger</keyword>
<accession>A0A8J0U6J6</accession>
<dbReference type="Xenbase" id="XB-GENE-17345442">
    <property type="gene designation" value="zcchc14.S"/>
</dbReference>
<dbReference type="RefSeq" id="XP_018095942.1">
    <property type="nucleotide sequence ID" value="XM_018240453.2"/>
</dbReference>
<keyword evidence="1" id="KW-0479">Metal-binding</keyword>
<gene>
    <name evidence="5 6 7 8" type="primary">zcchc14.S</name>
</gene>
<dbReference type="AGR" id="Xenbase:XB-GENE-17345442"/>
<dbReference type="Pfam" id="PF00098">
    <property type="entry name" value="zf-CCHC"/>
    <property type="match status" value="1"/>
</dbReference>
<dbReference type="KEGG" id="xla:108704073"/>
<dbReference type="Pfam" id="PF26034">
    <property type="entry name" value="PHAT_SMAUG"/>
    <property type="match status" value="1"/>
</dbReference>